<dbReference type="InterPro" id="IPR004629">
    <property type="entry name" value="WecG_TagA_CpsF"/>
</dbReference>
<dbReference type="HOGENOM" id="CLU_063203_3_1_9"/>
<evidence type="ECO:0000256" key="2">
    <source>
        <dbReference type="ARBA" id="ARBA00022679"/>
    </source>
</evidence>
<dbReference type="EMBL" id="CP003326">
    <property type="protein sequence ID" value="AFS79081.1"/>
    <property type="molecule type" value="Genomic_DNA"/>
</dbReference>
<dbReference type="GO" id="GO:0047244">
    <property type="term" value="F:N-acetylglucosaminyldiphosphoundecaprenol N-acetyl-beta-D-mannosaminyltransferase activity"/>
    <property type="evidence" value="ECO:0007669"/>
    <property type="project" value="UniProtKB-UniRule"/>
</dbReference>
<dbReference type="UniPathway" id="UPA00632"/>
<sequence length="255" mass="29041">MRETIRIFGVKIDKLTLNEVVKKVKELLDGDETKTRTIYTPNTEIIMEARKDSKLKDILNDGDLVIPDGIGLIHASRIKKKPLPERVTGFDLSLKLIELSNKFGYSIYFLGGKEGVALEAKKKVEEKYPNINIVGIQSGYFKGTHTGNANHPEEQQIIENINNSKADILFVGFGAPKQENWIYENKDKLNCKIIIGNGGTIDVLAEKVKRAPEIYQKLGIEWLYRLMKDPKRLKRQMSLPIFVLIVLFSREKVVE</sequence>
<evidence type="ECO:0000313" key="6">
    <source>
        <dbReference type="EMBL" id="AFS79081.1"/>
    </source>
</evidence>
<evidence type="ECO:0000256" key="4">
    <source>
        <dbReference type="ARBA" id="ARBA00023316"/>
    </source>
</evidence>
<protein>
    <recommendedName>
        <fullName evidence="5">N-acetylglucosaminyldiphosphoundecaprenol N-acetyl-beta-D-mannosaminyltransferase</fullName>
        <ecNumber evidence="5">2.4.1.187</ecNumber>
    </recommendedName>
    <alternativeName>
        <fullName evidence="5">N-acetylmannosaminyltransferase</fullName>
    </alternativeName>
    <alternativeName>
        <fullName evidence="5">UDP-N-acetylmannosamine transferase</fullName>
    </alternativeName>
    <alternativeName>
        <fullName evidence="5">UDP-N-acetylmannosamine:N-acetylglucosaminyl pyrophosphorylundecaprenol N-acetylmannosaminyltransferase</fullName>
    </alternativeName>
</protein>
<dbReference type="PANTHER" id="PTHR34136">
    <property type="match status" value="1"/>
</dbReference>
<evidence type="ECO:0000256" key="5">
    <source>
        <dbReference type="HAMAP-Rule" id="MF_02070"/>
    </source>
</evidence>
<dbReference type="GO" id="GO:0019350">
    <property type="term" value="P:teichoic acid biosynthetic process"/>
    <property type="evidence" value="ECO:0007669"/>
    <property type="project" value="UniProtKB-UniRule"/>
</dbReference>
<dbReference type="STRING" id="1128398.Curi_c20770"/>
<keyword evidence="2 5" id="KW-0808">Transferase</keyword>
<dbReference type="EC" id="2.4.1.187" evidence="5"/>
<dbReference type="PANTHER" id="PTHR34136:SF1">
    <property type="entry name" value="UDP-N-ACETYL-D-MANNOSAMINURONIC ACID TRANSFERASE"/>
    <property type="match status" value="1"/>
</dbReference>
<dbReference type="Proteomes" id="UP000006094">
    <property type="component" value="Chromosome"/>
</dbReference>
<gene>
    <name evidence="6" type="primary">tagA</name>
    <name evidence="6" type="ordered locus">Curi_c20770</name>
</gene>
<dbReference type="eggNOG" id="COG1922">
    <property type="taxonomic scope" value="Bacteria"/>
</dbReference>
<dbReference type="RefSeq" id="WP_014968217.1">
    <property type="nucleotide sequence ID" value="NC_018664.1"/>
</dbReference>
<dbReference type="NCBIfam" id="TIGR00696">
    <property type="entry name" value="wecG_tagA_cpsF"/>
    <property type="match status" value="1"/>
</dbReference>
<evidence type="ECO:0000256" key="3">
    <source>
        <dbReference type="ARBA" id="ARBA00022944"/>
    </source>
</evidence>
<dbReference type="GO" id="GO:0071555">
    <property type="term" value="P:cell wall organization"/>
    <property type="evidence" value="ECO:0007669"/>
    <property type="project" value="UniProtKB-KW"/>
</dbReference>
<dbReference type="CDD" id="cd06533">
    <property type="entry name" value="Glyco_transf_WecG_TagA"/>
    <property type="match status" value="1"/>
</dbReference>
<keyword evidence="7" id="KW-1185">Reference proteome</keyword>
<dbReference type="HAMAP" id="MF_02070">
    <property type="entry name" value="TagA_TarA"/>
    <property type="match status" value="1"/>
</dbReference>
<proteinExistence type="inferred from homology"/>
<keyword evidence="1 5" id="KW-0328">Glycosyltransferase</keyword>
<organism evidence="6 7">
    <name type="scientific">Gottschalkia acidurici (strain ATCC 7906 / DSM 604 / BCRC 14475 / CIP 104303 / KCTC 5404 / NCIMB 10678 / 9a)</name>
    <name type="common">Clostridium acidurici</name>
    <dbReference type="NCBI Taxonomy" id="1128398"/>
    <lineage>
        <taxon>Bacteria</taxon>
        <taxon>Bacillati</taxon>
        <taxon>Bacillota</taxon>
        <taxon>Tissierellia</taxon>
        <taxon>Tissierellales</taxon>
        <taxon>Gottschalkiaceae</taxon>
        <taxon>Gottschalkia</taxon>
    </lineage>
</organism>
<dbReference type="KEGG" id="cad:Curi_c20770"/>
<keyword evidence="4 5" id="KW-0961">Cell wall biogenesis/degradation</keyword>
<comment type="pathway">
    <text evidence="5">Cell wall biogenesis; teichoic acid biosynthesis.</text>
</comment>
<dbReference type="PATRIC" id="fig|1128398.3.peg.2142"/>
<dbReference type="AlphaFoldDB" id="K0B368"/>
<accession>K0B368</accession>
<evidence type="ECO:0000313" key="7">
    <source>
        <dbReference type="Proteomes" id="UP000006094"/>
    </source>
</evidence>
<comment type="similarity">
    <text evidence="5">Belongs to the glycosyltransferase 26 family. TagA/TarA subfamily.</text>
</comment>
<dbReference type="OrthoDB" id="9771846at2"/>
<reference evidence="6 7" key="1">
    <citation type="journal article" date="2012" name="PLoS ONE">
        <title>The purine-utilizing bacterium Clostridium acidurici 9a: a genome-guided metabolic reconsideration.</title>
        <authorList>
            <person name="Hartwich K."/>
            <person name="Poehlein A."/>
            <person name="Daniel R."/>
        </authorList>
    </citation>
    <scope>NUCLEOTIDE SEQUENCE [LARGE SCALE GENOMIC DNA]</scope>
    <source>
        <strain evidence="7">ATCC 7906 / DSM 604 / BCRC 14475 / CIP 104303 / KCTC 5404 / NCIMB 10678 / 9a</strain>
    </source>
</reference>
<evidence type="ECO:0000256" key="1">
    <source>
        <dbReference type="ARBA" id="ARBA00022676"/>
    </source>
</evidence>
<comment type="catalytic activity">
    <reaction evidence="5">
        <text>UDP-N-acetyl-alpha-D-mannosamine + N-acetyl-alpha-D-glucosaminyl-di-trans,octa-cis-undecaprenyl diphosphate = N-acetyl-beta-D-mannosaminyl-(1-&gt;4)-N-acetyl-alpha-D-glucosaminyl di-trans,octa-cis-undecaprenyl diphosphate + UDP + H(+)</text>
        <dbReference type="Rhea" id="RHEA:16053"/>
        <dbReference type="ChEBI" id="CHEBI:15378"/>
        <dbReference type="ChEBI" id="CHEBI:58223"/>
        <dbReference type="ChEBI" id="CHEBI:62959"/>
        <dbReference type="ChEBI" id="CHEBI:68623"/>
        <dbReference type="ChEBI" id="CHEBI:132210"/>
        <dbReference type="EC" id="2.4.1.187"/>
    </reaction>
</comment>
<dbReference type="InterPro" id="IPR034714">
    <property type="entry name" value="TagA_TarA"/>
</dbReference>
<dbReference type="Pfam" id="PF03808">
    <property type="entry name" value="Glyco_tran_WecG"/>
    <property type="match status" value="1"/>
</dbReference>
<comment type="function">
    <text evidence="5">Catalyzes the conversion of GlcNAc-PP-undecaprenol into ManNAc-GlcNAc-PP-undecaprenol, the first committed lipid intermediate in the de novo synthesis of teichoic acid.</text>
</comment>
<name>K0B368_GOTA9</name>
<keyword evidence="3 5" id="KW-0777">Teichoic acid biosynthesis</keyword>